<dbReference type="Proteomes" id="UP000193986">
    <property type="component" value="Unassembled WGS sequence"/>
</dbReference>
<feature type="compositionally biased region" description="Polar residues" evidence="1">
    <location>
        <begin position="467"/>
        <end position="491"/>
    </location>
</feature>
<evidence type="ECO:0000256" key="1">
    <source>
        <dbReference type="SAM" id="MobiDB-lite"/>
    </source>
</evidence>
<accession>A0A1Y2AN10</accession>
<reference evidence="2 3" key="1">
    <citation type="submission" date="2016-07" db="EMBL/GenBank/DDBJ databases">
        <title>Pervasive Adenine N6-methylation of Active Genes in Fungi.</title>
        <authorList>
            <consortium name="DOE Joint Genome Institute"/>
            <person name="Mondo S.J."/>
            <person name="Dannebaum R.O."/>
            <person name="Kuo R.C."/>
            <person name="Labutti K."/>
            <person name="Haridas S."/>
            <person name="Kuo A."/>
            <person name="Salamov A."/>
            <person name="Ahrendt S.R."/>
            <person name="Lipzen A."/>
            <person name="Sullivan W."/>
            <person name="Andreopoulos W.B."/>
            <person name="Clum A."/>
            <person name="Lindquist E."/>
            <person name="Daum C."/>
            <person name="Ramamoorthy G.K."/>
            <person name="Gryganskyi A."/>
            <person name="Culley D."/>
            <person name="Magnuson J.K."/>
            <person name="James T.Y."/>
            <person name="O'Malley M.A."/>
            <person name="Stajich J.E."/>
            <person name="Spatafora J.W."/>
            <person name="Visel A."/>
            <person name="Grigoriev I.V."/>
        </authorList>
    </citation>
    <scope>NUCLEOTIDE SEQUENCE [LARGE SCALE GENOMIC DNA]</scope>
    <source>
        <strain evidence="2 3">68-887.2</strain>
    </source>
</reference>
<feature type="compositionally biased region" description="Polar residues" evidence="1">
    <location>
        <begin position="37"/>
        <end position="49"/>
    </location>
</feature>
<feature type="compositionally biased region" description="Acidic residues" evidence="1">
    <location>
        <begin position="109"/>
        <end position="119"/>
    </location>
</feature>
<gene>
    <name evidence="2" type="ORF">BCR39DRAFT_590897</name>
</gene>
<evidence type="ECO:0000313" key="3">
    <source>
        <dbReference type="Proteomes" id="UP000193986"/>
    </source>
</evidence>
<feature type="compositionally biased region" description="Polar residues" evidence="1">
    <location>
        <begin position="416"/>
        <end position="431"/>
    </location>
</feature>
<feature type="compositionally biased region" description="Basic residues" evidence="1">
    <location>
        <begin position="432"/>
        <end position="446"/>
    </location>
</feature>
<keyword evidence="3" id="KW-1185">Reference proteome</keyword>
<protein>
    <submittedName>
        <fullName evidence="2">Uncharacterized protein</fullName>
    </submittedName>
</protein>
<proteinExistence type="predicted"/>
<feature type="compositionally biased region" description="Polar residues" evidence="1">
    <location>
        <begin position="213"/>
        <end position="230"/>
    </location>
</feature>
<feature type="compositionally biased region" description="Polar residues" evidence="1">
    <location>
        <begin position="324"/>
        <end position="345"/>
    </location>
</feature>
<feature type="compositionally biased region" description="Basic and acidic residues" evidence="1">
    <location>
        <begin position="356"/>
        <end position="372"/>
    </location>
</feature>
<name>A0A1Y2AN10_9TREE</name>
<feature type="region of interest" description="Disordered" evidence="1">
    <location>
        <begin position="467"/>
        <end position="494"/>
    </location>
</feature>
<dbReference type="AlphaFoldDB" id="A0A1Y2AN10"/>
<sequence>MSESNSTRHTSTTASNYTGVVFKNDTQRLREIFNRRGASTNKQFLNTLSFEGPPYPSIIGSSSLGTQNVVSPHTISRSEPTPGPFDSRDQSGDAASGGDSFFGNIPEGEALEEIEEEDKSPESSPLSFGHLQYPSGSETEDRSTPTHTLPQSQTFDSLAPGLEATSDAGDDQEPVTTPSAQTPPHEPQPTQGSTRGGSEIIPEERKVGHGPSLSVQTTRTLSSAASSPELQATEKEQEIPPETPSTQQDILATKANFPPFATTTAPSGTTEPSATSLSGSNPHNFLFSTAIPSPQTGEDTETILGDSGDQAAKTFGGEFPSPDVDTSLQSGLDIPPNTNLTSPSTKGKGKRRKRNYWKDKTRKKGTEEQERPDVNVSLVGTSQSTRFLGQLDASNSSSPSILGGSTIVPKAEMGTEVQSSETGQNTNTNKAGKTKPRKQKPKKKRNTKDEQIDSDDEIMNAAIQWNAEQPTSSSSAQRLTSTHVPPTSTQVGPARRTIGSLQRILTWSRNTSANLPAANDTNSTAYVEGEFHVRILCSRLGSIPDSTLDNSQVVLAQRFRGVLGESRFNAIVEEMQANPLLNSPAREVRVWLGPYLEKRTRNNVPDHVYKTITDSVIENLDRGASVEEASKTAVKFSVATKIAPRSCLSRFISIGWNVGILLDQARGNVTSATLLLDKMRHDDTMPTGLDRLTELMAGSSASGAHSESQDQSLHHVKLFVASHAFLVPELTQEPGFRDIMARHGRGRMTEMITAVRKNSVWGQSYTETYRRLNNYSLSDPTNTTVSVSAEDMNTLAPPLLRLLDGKADDIVPAIQALYSELPQVSDGAGQLVGDQLFALLNTLRCDLRIEKRDQLVESIGAPEPSIPSAAQTLD</sequence>
<feature type="compositionally biased region" description="Polar residues" evidence="1">
    <location>
        <begin position="64"/>
        <end position="79"/>
    </location>
</feature>
<comment type="caution">
    <text evidence="2">The sequence shown here is derived from an EMBL/GenBank/DDBJ whole genome shotgun (WGS) entry which is preliminary data.</text>
</comment>
<dbReference type="InParanoid" id="A0A1Y2AN10"/>
<evidence type="ECO:0000313" key="2">
    <source>
        <dbReference type="EMBL" id="ORY23607.1"/>
    </source>
</evidence>
<feature type="compositionally biased region" description="Polar residues" evidence="1">
    <location>
        <begin position="145"/>
        <end position="156"/>
    </location>
</feature>
<organism evidence="2 3">
    <name type="scientific">Naematelia encephala</name>
    <dbReference type="NCBI Taxonomy" id="71784"/>
    <lineage>
        <taxon>Eukaryota</taxon>
        <taxon>Fungi</taxon>
        <taxon>Dikarya</taxon>
        <taxon>Basidiomycota</taxon>
        <taxon>Agaricomycotina</taxon>
        <taxon>Tremellomycetes</taxon>
        <taxon>Tremellales</taxon>
        <taxon>Naemateliaceae</taxon>
        <taxon>Naematelia</taxon>
    </lineage>
</organism>
<dbReference type="EMBL" id="MCFC01000077">
    <property type="protein sequence ID" value="ORY23607.1"/>
    <property type="molecule type" value="Genomic_DNA"/>
</dbReference>
<feature type="compositionally biased region" description="Polar residues" evidence="1">
    <location>
        <begin position="261"/>
        <end position="297"/>
    </location>
</feature>
<feature type="compositionally biased region" description="Polar residues" evidence="1">
    <location>
        <begin position="174"/>
        <end position="193"/>
    </location>
</feature>
<feature type="region of interest" description="Disordered" evidence="1">
    <location>
        <begin position="414"/>
        <end position="455"/>
    </location>
</feature>
<feature type="region of interest" description="Disordered" evidence="1">
    <location>
        <begin position="36"/>
        <end position="372"/>
    </location>
</feature>